<evidence type="ECO:0008006" key="3">
    <source>
        <dbReference type="Google" id="ProtNLM"/>
    </source>
</evidence>
<evidence type="ECO:0000313" key="1">
    <source>
        <dbReference type="EMBL" id="MCS0601126.1"/>
    </source>
</evidence>
<comment type="caution">
    <text evidence="1">The sequence shown here is derived from an EMBL/GenBank/DDBJ whole genome shotgun (WGS) entry which is preliminary data.</text>
</comment>
<proteinExistence type="predicted"/>
<sequence length="160" mass="17571">MKCTVTSSQGVRCKNEAHSQKNGLCLAHRSRIARWGHVGADTPLREYVRVAPVSAPKYLKGETDEEKFFNTVVWSGQHQVWHGGICKATGLGQLSYNGYNQTAGRVSWLIHCGPLPRGVRVIPTCGERLCVRLSHLQAVYANGEPYVDLSPAELDELAGV</sequence>
<protein>
    <recommendedName>
        <fullName evidence="3">HNH endonuclease</fullName>
    </recommendedName>
</protein>
<organism evidence="1 2">
    <name type="scientific">Streptomyces pyxinicus</name>
    <dbReference type="NCBI Taxonomy" id="2970331"/>
    <lineage>
        <taxon>Bacteria</taxon>
        <taxon>Bacillati</taxon>
        <taxon>Actinomycetota</taxon>
        <taxon>Actinomycetes</taxon>
        <taxon>Kitasatosporales</taxon>
        <taxon>Streptomycetaceae</taxon>
        <taxon>Streptomyces</taxon>
    </lineage>
</organism>
<evidence type="ECO:0000313" key="2">
    <source>
        <dbReference type="Proteomes" id="UP001205612"/>
    </source>
</evidence>
<gene>
    <name evidence="1" type="ORF">NX794_07760</name>
</gene>
<dbReference type="RefSeq" id="WP_258777494.1">
    <property type="nucleotide sequence ID" value="NZ_JANUGP010000004.1"/>
</dbReference>
<keyword evidence="2" id="KW-1185">Reference proteome</keyword>
<name>A0ABT2AYB4_9ACTN</name>
<accession>A0ABT2AYB4</accession>
<dbReference type="Proteomes" id="UP001205612">
    <property type="component" value="Unassembled WGS sequence"/>
</dbReference>
<dbReference type="EMBL" id="JANUGP010000004">
    <property type="protein sequence ID" value="MCS0601126.1"/>
    <property type="molecule type" value="Genomic_DNA"/>
</dbReference>
<reference evidence="1 2" key="1">
    <citation type="submission" date="2022-08" db="EMBL/GenBank/DDBJ databases">
        <authorList>
            <person name="Somphong A."/>
            <person name="Phongsopitanun W."/>
        </authorList>
    </citation>
    <scope>NUCLEOTIDE SEQUENCE [LARGE SCALE GENOMIC DNA]</scope>
    <source>
        <strain evidence="1 2">LP11</strain>
    </source>
</reference>